<feature type="transmembrane region" description="Helical" evidence="5">
    <location>
        <begin position="99"/>
        <end position="118"/>
    </location>
</feature>
<comment type="caution">
    <text evidence="7">The sequence shown here is derived from an EMBL/GenBank/DDBJ whole genome shotgun (WGS) entry which is preliminary data.</text>
</comment>
<dbReference type="PRINTS" id="PR01035">
    <property type="entry name" value="TCRTETA"/>
</dbReference>
<dbReference type="SUPFAM" id="SSF103473">
    <property type="entry name" value="MFS general substrate transporter"/>
    <property type="match status" value="1"/>
</dbReference>
<dbReference type="InterPro" id="IPR001958">
    <property type="entry name" value="Tet-R_TetA/multi-R_MdtG-like"/>
</dbReference>
<dbReference type="InterPro" id="IPR020846">
    <property type="entry name" value="MFS_dom"/>
</dbReference>
<gene>
    <name evidence="7" type="ORF">HXW94_00275</name>
</gene>
<feature type="transmembrane region" description="Helical" evidence="5">
    <location>
        <begin position="187"/>
        <end position="210"/>
    </location>
</feature>
<evidence type="ECO:0000313" key="8">
    <source>
        <dbReference type="Proteomes" id="UP000553343"/>
    </source>
</evidence>
<feature type="transmembrane region" description="Helical" evidence="5">
    <location>
        <begin position="157"/>
        <end position="175"/>
    </location>
</feature>
<evidence type="ECO:0000256" key="3">
    <source>
        <dbReference type="ARBA" id="ARBA00022989"/>
    </source>
</evidence>
<feature type="transmembrane region" description="Helical" evidence="5">
    <location>
        <begin position="387"/>
        <end position="409"/>
    </location>
</feature>
<evidence type="ECO:0000256" key="4">
    <source>
        <dbReference type="ARBA" id="ARBA00023136"/>
    </source>
</evidence>
<feature type="transmembrane region" description="Helical" evidence="5">
    <location>
        <begin position="270"/>
        <end position="292"/>
    </location>
</feature>
<protein>
    <submittedName>
        <fullName evidence="7">MFS transporter</fullName>
    </submittedName>
</protein>
<keyword evidence="3 5" id="KW-1133">Transmembrane helix</keyword>
<organism evidence="7 8">
    <name type="scientific">Desulfobacter latus</name>
    <dbReference type="NCBI Taxonomy" id="2292"/>
    <lineage>
        <taxon>Bacteria</taxon>
        <taxon>Pseudomonadati</taxon>
        <taxon>Thermodesulfobacteriota</taxon>
        <taxon>Desulfobacteria</taxon>
        <taxon>Desulfobacterales</taxon>
        <taxon>Desulfobacteraceae</taxon>
        <taxon>Desulfobacter</taxon>
    </lineage>
</organism>
<evidence type="ECO:0000313" key="7">
    <source>
        <dbReference type="EMBL" id="NWH03444.1"/>
    </source>
</evidence>
<feature type="transmembrane region" description="Helical" evidence="5">
    <location>
        <begin position="239"/>
        <end position="258"/>
    </location>
</feature>
<evidence type="ECO:0000256" key="2">
    <source>
        <dbReference type="ARBA" id="ARBA00022692"/>
    </source>
</evidence>
<dbReference type="PANTHER" id="PTHR23531">
    <property type="entry name" value="QUINOLENE RESISTANCE PROTEIN NORA"/>
    <property type="match status" value="1"/>
</dbReference>
<evidence type="ECO:0000259" key="6">
    <source>
        <dbReference type="PROSITE" id="PS50850"/>
    </source>
</evidence>
<dbReference type="AlphaFoldDB" id="A0A850SPP1"/>
<feature type="transmembrane region" description="Helical" evidence="5">
    <location>
        <begin position="65"/>
        <end position="87"/>
    </location>
</feature>
<keyword evidence="2 5" id="KW-0812">Transmembrane</keyword>
<evidence type="ECO:0000256" key="1">
    <source>
        <dbReference type="ARBA" id="ARBA00004141"/>
    </source>
</evidence>
<sequence>MDFFLGLRDPVFQAAARILHRGGRVIPSDHKKIFITLFFIIFITVSGVGIVVPLLPIYAHDLGAAGIYVAMIFGAFSISRAFFLPWFGSLSDKKGRKPFILAGLLTYMLVAIAFVRTTNIEGLIAIRFIQGAGSAMIMPVVQAYVGEIRHKGAEGYAMGLFSLSMFLSLSLGPLMGGVIQQTWSLNVAFYCMSVLSALGALLCLIFLPPLSQEQIHIKKRSPASLAVVIRDRELAGLVVFRYAYTACIGIVWCFMPLYAGKTFGLAGGKIGLLVSAGVFVSGALQMPMGYAADRWNRKIMVVVGGMLSAAGILYPFWATSFIDLFTGVCIFGLGGGISMPALTALAVIKGEQRQAHGSVMAILTSAHSLGMFTGSVMAGLAMDFFNLSYAFPCGSIVMASGVLLFPFLYRRSR</sequence>
<evidence type="ECO:0000256" key="5">
    <source>
        <dbReference type="SAM" id="Phobius"/>
    </source>
</evidence>
<name>A0A850SPP1_9BACT</name>
<dbReference type="Proteomes" id="UP000553343">
    <property type="component" value="Unassembled WGS sequence"/>
</dbReference>
<dbReference type="InterPro" id="IPR011701">
    <property type="entry name" value="MFS"/>
</dbReference>
<feature type="transmembrane region" description="Helical" evidence="5">
    <location>
        <begin position="360"/>
        <end position="381"/>
    </location>
</feature>
<accession>A0A850SPP1</accession>
<dbReference type="PANTHER" id="PTHR23531:SF1">
    <property type="entry name" value="QUINOLENE RESISTANCE PROTEIN NORA"/>
    <property type="match status" value="1"/>
</dbReference>
<feature type="transmembrane region" description="Helical" evidence="5">
    <location>
        <begin position="299"/>
        <end position="318"/>
    </location>
</feature>
<dbReference type="CDD" id="cd17325">
    <property type="entry name" value="MFS_MdtG_SLC18_like"/>
    <property type="match status" value="1"/>
</dbReference>
<feature type="transmembrane region" description="Helical" evidence="5">
    <location>
        <begin position="324"/>
        <end position="348"/>
    </location>
</feature>
<dbReference type="InterPro" id="IPR052714">
    <property type="entry name" value="MFS_Exporter"/>
</dbReference>
<keyword evidence="8" id="KW-1185">Reference proteome</keyword>
<dbReference type="PROSITE" id="PS50850">
    <property type="entry name" value="MFS"/>
    <property type="match status" value="1"/>
</dbReference>
<dbReference type="Pfam" id="PF07690">
    <property type="entry name" value="MFS_1"/>
    <property type="match status" value="1"/>
</dbReference>
<proteinExistence type="predicted"/>
<feature type="domain" description="Major facilitator superfamily (MFS) profile" evidence="6">
    <location>
        <begin position="33"/>
        <end position="413"/>
    </location>
</feature>
<reference evidence="7 8" key="1">
    <citation type="submission" date="2020-06" db="EMBL/GenBank/DDBJ databases">
        <title>High-quality draft genome of sulfate reducer Desulfobacter latus type strain AcrS2 isolated from marine sediment.</title>
        <authorList>
            <person name="Hoppe M."/>
            <person name="Larsen C.K."/>
            <person name="Marshall I.P.G."/>
            <person name="Schramm A."/>
            <person name="Marietou A.G."/>
        </authorList>
    </citation>
    <scope>NUCLEOTIDE SEQUENCE [LARGE SCALE GENOMIC DNA]</scope>
    <source>
        <strain evidence="7 8">AcRS2</strain>
    </source>
</reference>
<feature type="transmembrane region" description="Helical" evidence="5">
    <location>
        <begin position="33"/>
        <end position="59"/>
    </location>
</feature>
<dbReference type="InterPro" id="IPR036259">
    <property type="entry name" value="MFS_trans_sf"/>
</dbReference>
<dbReference type="GO" id="GO:0016020">
    <property type="term" value="C:membrane"/>
    <property type="evidence" value="ECO:0007669"/>
    <property type="project" value="UniProtKB-SubCell"/>
</dbReference>
<dbReference type="GO" id="GO:0022857">
    <property type="term" value="F:transmembrane transporter activity"/>
    <property type="evidence" value="ECO:0007669"/>
    <property type="project" value="InterPro"/>
</dbReference>
<dbReference type="EMBL" id="JACADJ010000001">
    <property type="protein sequence ID" value="NWH03444.1"/>
    <property type="molecule type" value="Genomic_DNA"/>
</dbReference>
<comment type="subcellular location">
    <subcellularLocation>
        <location evidence="1">Membrane</location>
        <topology evidence="1">Multi-pass membrane protein</topology>
    </subcellularLocation>
</comment>
<keyword evidence="4 5" id="KW-0472">Membrane</keyword>
<dbReference type="Gene3D" id="1.20.1250.20">
    <property type="entry name" value="MFS general substrate transporter like domains"/>
    <property type="match status" value="1"/>
</dbReference>